<keyword evidence="2" id="KW-1185">Reference proteome</keyword>
<organism evidence="1 2">
    <name type="scientific">Neolentinus lepideus HHB14362 ss-1</name>
    <dbReference type="NCBI Taxonomy" id="1314782"/>
    <lineage>
        <taxon>Eukaryota</taxon>
        <taxon>Fungi</taxon>
        <taxon>Dikarya</taxon>
        <taxon>Basidiomycota</taxon>
        <taxon>Agaricomycotina</taxon>
        <taxon>Agaricomycetes</taxon>
        <taxon>Gloeophyllales</taxon>
        <taxon>Gloeophyllaceae</taxon>
        <taxon>Neolentinus</taxon>
    </lineage>
</organism>
<gene>
    <name evidence="1" type="ORF">NEOLEDRAFT_1136829</name>
</gene>
<dbReference type="EMBL" id="KV425587">
    <property type="protein sequence ID" value="KZT23198.1"/>
    <property type="molecule type" value="Genomic_DNA"/>
</dbReference>
<sequence length="52" mass="5702">MKAGCNCSQQFVTDVLRTERQLVVFSPSTAVHNAPELQQRTCNRSGECSNGC</sequence>
<reference evidence="1 2" key="1">
    <citation type="journal article" date="2016" name="Mol. Biol. Evol.">
        <title>Comparative Genomics of Early-Diverging Mushroom-Forming Fungi Provides Insights into the Origins of Lignocellulose Decay Capabilities.</title>
        <authorList>
            <person name="Nagy L.G."/>
            <person name="Riley R."/>
            <person name="Tritt A."/>
            <person name="Adam C."/>
            <person name="Daum C."/>
            <person name="Floudas D."/>
            <person name="Sun H."/>
            <person name="Yadav J.S."/>
            <person name="Pangilinan J."/>
            <person name="Larsson K.H."/>
            <person name="Matsuura K."/>
            <person name="Barry K."/>
            <person name="Labutti K."/>
            <person name="Kuo R."/>
            <person name="Ohm R.A."/>
            <person name="Bhattacharya S.S."/>
            <person name="Shirouzu T."/>
            <person name="Yoshinaga Y."/>
            <person name="Martin F.M."/>
            <person name="Grigoriev I.V."/>
            <person name="Hibbett D.S."/>
        </authorList>
    </citation>
    <scope>NUCLEOTIDE SEQUENCE [LARGE SCALE GENOMIC DNA]</scope>
    <source>
        <strain evidence="1 2">HHB14362 ss-1</strain>
    </source>
</reference>
<evidence type="ECO:0000313" key="1">
    <source>
        <dbReference type="EMBL" id="KZT23198.1"/>
    </source>
</evidence>
<dbReference type="InParanoid" id="A0A165R245"/>
<feature type="non-terminal residue" evidence="1">
    <location>
        <position position="1"/>
    </location>
</feature>
<accession>A0A165R245</accession>
<dbReference type="Proteomes" id="UP000076761">
    <property type="component" value="Unassembled WGS sequence"/>
</dbReference>
<protein>
    <submittedName>
        <fullName evidence="1">Uncharacterized protein</fullName>
    </submittedName>
</protein>
<dbReference type="AlphaFoldDB" id="A0A165R245"/>
<evidence type="ECO:0000313" key="2">
    <source>
        <dbReference type="Proteomes" id="UP000076761"/>
    </source>
</evidence>
<name>A0A165R245_9AGAM</name>
<proteinExistence type="predicted"/>